<accession>A0A1Y5FCT9</accession>
<feature type="chain" id="PRO_5012621893" description="Lipoprotein" evidence="1">
    <location>
        <begin position="22"/>
        <end position="125"/>
    </location>
</feature>
<dbReference type="AlphaFoldDB" id="A0A1Y5FCT9"/>
<reference evidence="3" key="1">
    <citation type="journal article" date="2017" name="Proc. Natl. Acad. Sci. U.S.A.">
        <title>Simulation of Deepwater Horizon oil plume reveals substrate specialization within a complex community of hydrocarbon-degraders.</title>
        <authorList>
            <person name="Hu P."/>
            <person name="Dubinsky E.A."/>
            <person name="Probst A.J."/>
            <person name="Wang J."/>
            <person name="Sieber C.M.K."/>
            <person name="Tom L.M."/>
            <person name="Gardinali P."/>
            <person name="Banfield J.F."/>
            <person name="Atlas R.M."/>
            <person name="Andersen G.L."/>
        </authorList>
    </citation>
    <scope>NUCLEOTIDE SEQUENCE [LARGE SCALE GENOMIC DNA]</scope>
</reference>
<protein>
    <recommendedName>
        <fullName evidence="4">Lipoprotein</fullName>
    </recommendedName>
</protein>
<gene>
    <name evidence="2" type="ORF">A9Q84_02395</name>
</gene>
<proteinExistence type="predicted"/>
<evidence type="ECO:0000313" key="3">
    <source>
        <dbReference type="Proteomes" id="UP000196531"/>
    </source>
</evidence>
<feature type="signal peptide" evidence="1">
    <location>
        <begin position="1"/>
        <end position="21"/>
    </location>
</feature>
<evidence type="ECO:0000313" key="2">
    <source>
        <dbReference type="EMBL" id="OUR99899.1"/>
    </source>
</evidence>
<keyword evidence="1" id="KW-0732">Signal</keyword>
<dbReference type="Proteomes" id="UP000196531">
    <property type="component" value="Unassembled WGS sequence"/>
</dbReference>
<comment type="caution">
    <text evidence="2">The sequence shown here is derived from an EMBL/GenBank/DDBJ whole genome shotgun (WGS) entry which is preliminary data.</text>
</comment>
<dbReference type="EMBL" id="MAAO01000002">
    <property type="protein sequence ID" value="OUR99899.1"/>
    <property type="molecule type" value="Genomic_DNA"/>
</dbReference>
<sequence length="125" mass="13855">MKKLISILIFTSIIFSTNASAADCFQTLSSDYSQDSGAFKVADYELNGEFEVTPESYSVEALDKLFSNIGCVASVREKAAVKISCKEIMPGNPASSVCYLENELGYFFISKDMLDTVNIVFNRWD</sequence>
<organism evidence="2 3">
    <name type="scientific">Halobacteriovorax marinus</name>
    <dbReference type="NCBI Taxonomy" id="97084"/>
    <lineage>
        <taxon>Bacteria</taxon>
        <taxon>Pseudomonadati</taxon>
        <taxon>Bdellovibrionota</taxon>
        <taxon>Bacteriovoracia</taxon>
        <taxon>Bacteriovoracales</taxon>
        <taxon>Halobacteriovoraceae</taxon>
        <taxon>Halobacteriovorax</taxon>
    </lineage>
</organism>
<name>A0A1Y5FCT9_9BACT</name>
<evidence type="ECO:0008006" key="4">
    <source>
        <dbReference type="Google" id="ProtNLM"/>
    </source>
</evidence>
<evidence type="ECO:0000256" key="1">
    <source>
        <dbReference type="SAM" id="SignalP"/>
    </source>
</evidence>